<comment type="caution">
    <text evidence="1">The sequence shown here is derived from an EMBL/GenBank/DDBJ whole genome shotgun (WGS) entry which is preliminary data.</text>
</comment>
<dbReference type="OrthoDB" id="5116655at2"/>
<reference evidence="1 2" key="1">
    <citation type="submission" date="2019-03" db="EMBL/GenBank/DDBJ databases">
        <title>Genomics of glacier-inhabiting Cryobacterium strains.</title>
        <authorList>
            <person name="Liu Q."/>
            <person name="Xin Y.-H."/>
        </authorList>
    </citation>
    <scope>NUCLEOTIDE SEQUENCE [LARGE SCALE GENOMIC DNA]</scope>
    <source>
        <strain evidence="1 2">CGMCC 1.4292</strain>
    </source>
</reference>
<evidence type="ECO:0000313" key="2">
    <source>
        <dbReference type="Proteomes" id="UP000298218"/>
    </source>
</evidence>
<dbReference type="RefSeq" id="WP_134173647.1">
    <property type="nucleotide sequence ID" value="NZ_SODI01000001.1"/>
</dbReference>
<keyword evidence="2" id="KW-1185">Reference proteome</keyword>
<dbReference type="Proteomes" id="UP000298218">
    <property type="component" value="Unassembled WGS sequence"/>
</dbReference>
<accession>A0A4Y8KLC6</accession>
<name>A0A4Y8KLC6_9MICO</name>
<gene>
    <name evidence="1" type="ORF">E3T53_14850</name>
</gene>
<proteinExistence type="predicted"/>
<dbReference type="EMBL" id="SOHQ01000042">
    <property type="protein sequence ID" value="TFD75756.1"/>
    <property type="molecule type" value="Genomic_DNA"/>
</dbReference>
<dbReference type="AlphaFoldDB" id="A0A4Y8KLC6"/>
<evidence type="ECO:0000313" key="1">
    <source>
        <dbReference type="EMBL" id="TFD75756.1"/>
    </source>
</evidence>
<sequence>MNAAIGTALTRAPRALSWRARGLLVAGFTALSSLFALLHYTPLQFVSVNLVQGILLVGLAALAAVGCALRVPVLLLASGTILIVAGLVRLVTYGQTIGIISGSVNAAALMVGLGTAFVAIWSTSRPMPATQ</sequence>
<protein>
    <submittedName>
        <fullName evidence="1">Uncharacterized protein</fullName>
    </submittedName>
</protein>
<organism evidence="1 2">
    <name type="scientific">Cryobacterium psychrophilum</name>
    <dbReference type="NCBI Taxonomy" id="41988"/>
    <lineage>
        <taxon>Bacteria</taxon>
        <taxon>Bacillati</taxon>
        <taxon>Actinomycetota</taxon>
        <taxon>Actinomycetes</taxon>
        <taxon>Micrococcales</taxon>
        <taxon>Microbacteriaceae</taxon>
        <taxon>Cryobacterium</taxon>
    </lineage>
</organism>